<feature type="region of interest" description="Disordered" evidence="1">
    <location>
        <begin position="87"/>
        <end position="145"/>
    </location>
</feature>
<name>A0ABW4EM46_9RHOB</name>
<evidence type="ECO:0000313" key="3">
    <source>
        <dbReference type="Proteomes" id="UP001597186"/>
    </source>
</evidence>
<comment type="caution">
    <text evidence="2">The sequence shown here is derived from an EMBL/GenBank/DDBJ whole genome shotgun (WGS) entry which is preliminary data.</text>
</comment>
<evidence type="ECO:0000256" key="1">
    <source>
        <dbReference type="SAM" id="MobiDB-lite"/>
    </source>
</evidence>
<evidence type="ECO:0000313" key="2">
    <source>
        <dbReference type="EMBL" id="MFD1511194.1"/>
    </source>
</evidence>
<sequence length="261" mass="28929">MSNLHITHVMRHGPRCRAERLVMLALADRADEHGFCHPAMIDIANRAAMTERGARGVIRRLEASGWLEVKRGGGRHGTSRYRVLLRPAEAEETRNEKPGLECRETEKPGTGLHNTRNHGSAEPPRTPIEDEAEASQPQAALGTDQPSLWETGLRFLIAKGVAEKRARPILGRWRRDYPEPMILAIMAEAERQEVTEPVAWINAALKRRAENVIPLKREGTSDGTDRKGTFGAAHPNHRAAPGRAAGMLAAARRLGHFDQEP</sequence>
<dbReference type="RefSeq" id="WP_379918135.1">
    <property type="nucleotide sequence ID" value="NZ_JBHUDD010000155.1"/>
</dbReference>
<accession>A0ABW4EM46</accession>
<gene>
    <name evidence="2" type="ORF">ACFTOW_17575</name>
</gene>
<dbReference type="EMBL" id="JBHUDD010000155">
    <property type="protein sequence ID" value="MFD1511194.1"/>
    <property type="molecule type" value="Genomic_DNA"/>
</dbReference>
<protein>
    <submittedName>
        <fullName evidence="2">Helix-turn-helix domain-containing protein</fullName>
    </submittedName>
</protein>
<reference evidence="3" key="1">
    <citation type="journal article" date="2019" name="Int. J. Syst. Evol. Microbiol.">
        <title>The Global Catalogue of Microorganisms (GCM) 10K type strain sequencing project: providing services to taxonomists for standard genome sequencing and annotation.</title>
        <authorList>
            <consortium name="The Broad Institute Genomics Platform"/>
            <consortium name="The Broad Institute Genome Sequencing Center for Infectious Disease"/>
            <person name="Wu L."/>
            <person name="Ma J."/>
        </authorList>
    </citation>
    <scope>NUCLEOTIDE SEQUENCE [LARGE SCALE GENOMIC DNA]</scope>
    <source>
        <strain evidence="3">CGMCC 1.12477</strain>
    </source>
</reference>
<dbReference type="Proteomes" id="UP001597186">
    <property type="component" value="Unassembled WGS sequence"/>
</dbReference>
<organism evidence="2 3">
    <name type="scientific">Lacimonas salitolerans</name>
    <dbReference type="NCBI Taxonomy" id="1323750"/>
    <lineage>
        <taxon>Bacteria</taxon>
        <taxon>Pseudomonadati</taxon>
        <taxon>Pseudomonadota</taxon>
        <taxon>Alphaproteobacteria</taxon>
        <taxon>Rhodobacterales</taxon>
        <taxon>Paracoccaceae</taxon>
        <taxon>Lacimonas</taxon>
    </lineage>
</organism>
<keyword evidence="3" id="KW-1185">Reference proteome</keyword>
<proteinExistence type="predicted"/>
<feature type="compositionally biased region" description="Basic and acidic residues" evidence="1">
    <location>
        <begin position="88"/>
        <end position="107"/>
    </location>
</feature>